<proteinExistence type="predicted"/>
<sequence>MSPIDHAISDDNAGKLASSPIQQTQYRAYKHHRRASSTGGGRAWTEEEEAYLLRTRMQKMPYKHIAAHLKKTELACRLHYHQMSYGNNGRRRTDSISSTVSLNSTAASQDIPLENTHHKQLSPVTPSPPRSPGIDPPDDKVSFQQPRAHVPILPKQDGRYISLPRLDTCMMQAGAYNSPETDKPVVDHSRVRALYEAHRESFWSMIAAEYSYDFRVPAHVIEHAFLQSLTLGPGRSNSPPTPRPSPAASPKPHSHSYLDSPVHHRAFQAVNSSYTSLSSSNPKMKTSSPADRCSVSSLLTEEKEVRPSRERLQTVM</sequence>
<keyword evidence="3" id="KW-1185">Reference proteome</keyword>
<dbReference type="InterPro" id="IPR001005">
    <property type="entry name" value="SANT/Myb"/>
</dbReference>
<evidence type="ECO:0000313" key="3">
    <source>
        <dbReference type="Proteomes" id="UP000054383"/>
    </source>
</evidence>
<dbReference type="EMBL" id="CVMT01000007">
    <property type="protein sequence ID" value="CRG90220.1"/>
    <property type="molecule type" value="Genomic_DNA"/>
</dbReference>
<feature type="compositionally biased region" description="Basic and acidic residues" evidence="1">
    <location>
        <begin position="300"/>
        <end position="316"/>
    </location>
</feature>
<dbReference type="Proteomes" id="UP000054383">
    <property type="component" value="Unassembled WGS sequence"/>
</dbReference>
<accession>A0A0U1M5B6</accession>
<dbReference type="STRING" id="28573.A0A0U1M5B6"/>
<feature type="region of interest" description="Disordered" evidence="1">
    <location>
        <begin position="85"/>
        <end position="138"/>
    </location>
</feature>
<dbReference type="OMA" id="MSYGNNG"/>
<feature type="compositionally biased region" description="Pro residues" evidence="1">
    <location>
        <begin position="239"/>
        <end position="249"/>
    </location>
</feature>
<feature type="region of interest" description="Disordered" evidence="1">
    <location>
        <begin position="232"/>
        <end position="259"/>
    </location>
</feature>
<evidence type="ECO:0008006" key="4">
    <source>
        <dbReference type="Google" id="ProtNLM"/>
    </source>
</evidence>
<feature type="compositionally biased region" description="Polar residues" evidence="1">
    <location>
        <begin position="95"/>
        <end position="108"/>
    </location>
</feature>
<organism evidence="2 3">
    <name type="scientific">Talaromyces islandicus</name>
    <name type="common">Penicillium islandicum</name>
    <dbReference type="NCBI Taxonomy" id="28573"/>
    <lineage>
        <taxon>Eukaryota</taxon>
        <taxon>Fungi</taxon>
        <taxon>Dikarya</taxon>
        <taxon>Ascomycota</taxon>
        <taxon>Pezizomycotina</taxon>
        <taxon>Eurotiomycetes</taxon>
        <taxon>Eurotiomycetidae</taxon>
        <taxon>Eurotiales</taxon>
        <taxon>Trichocomaceae</taxon>
        <taxon>Talaromyces</taxon>
        <taxon>Talaromyces sect. Islandici</taxon>
    </lineage>
</organism>
<evidence type="ECO:0000256" key="1">
    <source>
        <dbReference type="SAM" id="MobiDB-lite"/>
    </source>
</evidence>
<dbReference type="AlphaFoldDB" id="A0A0U1M5B6"/>
<gene>
    <name evidence="2" type="ORF">PISL3812_07263</name>
</gene>
<feature type="region of interest" description="Disordered" evidence="1">
    <location>
        <begin position="273"/>
        <end position="316"/>
    </location>
</feature>
<feature type="compositionally biased region" description="Pro residues" evidence="1">
    <location>
        <begin position="125"/>
        <end position="135"/>
    </location>
</feature>
<name>A0A0U1M5B6_TALIS</name>
<dbReference type="CDD" id="cd00167">
    <property type="entry name" value="SANT"/>
    <property type="match status" value="1"/>
</dbReference>
<feature type="region of interest" description="Disordered" evidence="1">
    <location>
        <begin position="1"/>
        <end position="43"/>
    </location>
</feature>
<dbReference type="OrthoDB" id="5399305at2759"/>
<evidence type="ECO:0000313" key="2">
    <source>
        <dbReference type="EMBL" id="CRG90220.1"/>
    </source>
</evidence>
<protein>
    <recommendedName>
        <fullName evidence="4">Myb-like domain-containing protein</fullName>
    </recommendedName>
</protein>
<feature type="compositionally biased region" description="Polar residues" evidence="1">
    <location>
        <begin position="281"/>
        <end position="299"/>
    </location>
</feature>
<reference evidence="2 3" key="1">
    <citation type="submission" date="2015-04" db="EMBL/GenBank/DDBJ databases">
        <authorList>
            <person name="Syromyatnikov M.Y."/>
            <person name="Popov V.N."/>
        </authorList>
    </citation>
    <scope>NUCLEOTIDE SEQUENCE [LARGE SCALE GENOMIC DNA]</scope>
    <source>
        <strain evidence="2">WF-38-12</strain>
    </source>
</reference>